<dbReference type="SUPFAM" id="SSF53850">
    <property type="entry name" value="Periplasmic binding protein-like II"/>
    <property type="match status" value="1"/>
</dbReference>
<dbReference type="Pfam" id="PF03466">
    <property type="entry name" value="LysR_substrate"/>
    <property type="match status" value="1"/>
</dbReference>
<dbReference type="InterPro" id="IPR050950">
    <property type="entry name" value="HTH-type_LysR_regulators"/>
</dbReference>
<dbReference type="PROSITE" id="PS50931">
    <property type="entry name" value="HTH_LYSR"/>
    <property type="match status" value="1"/>
</dbReference>
<proteinExistence type="inferred from homology"/>
<dbReference type="PANTHER" id="PTHR30419:SF8">
    <property type="entry name" value="NITROGEN ASSIMILATION TRANSCRIPTIONAL ACTIVATOR-RELATED"/>
    <property type="match status" value="1"/>
</dbReference>
<evidence type="ECO:0000313" key="7">
    <source>
        <dbReference type="Proteomes" id="UP000302163"/>
    </source>
</evidence>
<dbReference type="Pfam" id="PF00126">
    <property type="entry name" value="HTH_1"/>
    <property type="match status" value="1"/>
</dbReference>
<dbReference type="OrthoDB" id="464481at2"/>
<keyword evidence="7" id="KW-1185">Reference proteome</keyword>
<gene>
    <name evidence="6" type="ORF">FEM41_19380</name>
</gene>
<dbReference type="GO" id="GO:0003677">
    <property type="term" value="F:DNA binding"/>
    <property type="evidence" value="ECO:0007669"/>
    <property type="project" value="UniProtKB-KW"/>
</dbReference>
<feature type="domain" description="HTH lysR-type" evidence="5">
    <location>
        <begin position="4"/>
        <end position="61"/>
    </location>
</feature>
<dbReference type="SUPFAM" id="SSF46785">
    <property type="entry name" value="Winged helix' DNA-binding domain"/>
    <property type="match status" value="1"/>
</dbReference>
<dbReference type="PANTHER" id="PTHR30419">
    <property type="entry name" value="HTH-TYPE TRANSCRIPTIONAL REGULATOR YBHD"/>
    <property type="match status" value="1"/>
</dbReference>
<evidence type="ECO:0000259" key="5">
    <source>
        <dbReference type="PROSITE" id="PS50931"/>
    </source>
</evidence>
<sequence>MQELSQTRLKYFYEVLNSGSVRAAAERLALSPSLISRQIQLLEQEVGFTLFERRKGRLEATEVAAVIADYYRGYLSSQEYLASRLSEIKGMQRGNVKVAISEGVAEMMVHEVLMPFYASHPGVHVELMMESVNSIIDKVRTDAVHLGVCFNPPEHSEIAVLKKAEQPVGVVFRSDHALADPSRMLHLAEALRYPYAMMTADYGLRRYINLIEFQHKVKFDVALTTNSLQVLKQFVLSGAGVALMASPILWGSAMQEQTRLRHIEDVTLNAPEFCLLSRKNRPLSTAALHLIDAIKNRLSVFMSN</sequence>
<dbReference type="KEGG" id="izh:FEM41_19380"/>
<accession>A0A4P8YNG1</accession>
<dbReference type="Gene3D" id="1.10.10.10">
    <property type="entry name" value="Winged helix-like DNA-binding domain superfamily/Winged helix DNA-binding domain"/>
    <property type="match status" value="1"/>
</dbReference>
<name>A0A4P8YNG1_9ENTR</name>
<reference evidence="6 7" key="1">
    <citation type="submission" date="2019-05" db="EMBL/GenBank/DDBJ databases">
        <title>Complete genome sequence of Izhakiella calystegiae KSNA2, an endophyte isolated from beach morning glory (Calystegia soldanella).</title>
        <authorList>
            <person name="Jiang L."/>
            <person name="Jeong J.C."/>
            <person name="Kim C.Y."/>
            <person name="Kim D.H."/>
            <person name="Kim S.W."/>
            <person name="Lee j."/>
        </authorList>
    </citation>
    <scope>NUCLEOTIDE SEQUENCE [LARGE SCALE GENOMIC DNA]</scope>
    <source>
        <strain evidence="6 7">KSNA2</strain>
    </source>
</reference>
<evidence type="ECO:0000256" key="3">
    <source>
        <dbReference type="ARBA" id="ARBA00023125"/>
    </source>
</evidence>
<dbReference type="InterPro" id="IPR036390">
    <property type="entry name" value="WH_DNA-bd_sf"/>
</dbReference>
<dbReference type="Proteomes" id="UP000302163">
    <property type="component" value="Chromosome"/>
</dbReference>
<dbReference type="InterPro" id="IPR036388">
    <property type="entry name" value="WH-like_DNA-bd_sf"/>
</dbReference>
<dbReference type="EMBL" id="CP040428">
    <property type="protein sequence ID" value="QCT21656.1"/>
    <property type="molecule type" value="Genomic_DNA"/>
</dbReference>
<evidence type="ECO:0000256" key="2">
    <source>
        <dbReference type="ARBA" id="ARBA00023015"/>
    </source>
</evidence>
<dbReference type="AlphaFoldDB" id="A0A4P8YNG1"/>
<comment type="similarity">
    <text evidence="1">Belongs to the LysR transcriptional regulatory family.</text>
</comment>
<keyword evidence="4" id="KW-0804">Transcription</keyword>
<keyword evidence="3" id="KW-0238">DNA-binding</keyword>
<dbReference type="GO" id="GO:0005829">
    <property type="term" value="C:cytosol"/>
    <property type="evidence" value="ECO:0007669"/>
    <property type="project" value="TreeGrafter"/>
</dbReference>
<evidence type="ECO:0000313" key="6">
    <source>
        <dbReference type="EMBL" id="QCT21656.1"/>
    </source>
</evidence>
<protein>
    <submittedName>
        <fullName evidence="6">LysR family transcriptional regulator</fullName>
    </submittedName>
</protein>
<dbReference type="GO" id="GO:0003700">
    <property type="term" value="F:DNA-binding transcription factor activity"/>
    <property type="evidence" value="ECO:0007669"/>
    <property type="project" value="InterPro"/>
</dbReference>
<organism evidence="6 7">
    <name type="scientific">Jejubacter calystegiae</name>
    <dbReference type="NCBI Taxonomy" id="2579935"/>
    <lineage>
        <taxon>Bacteria</taxon>
        <taxon>Pseudomonadati</taxon>
        <taxon>Pseudomonadota</taxon>
        <taxon>Gammaproteobacteria</taxon>
        <taxon>Enterobacterales</taxon>
        <taxon>Enterobacteriaceae</taxon>
        <taxon>Jejubacter</taxon>
    </lineage>
</organism>
<dbReference type="RefSeq" id="WP_138097812.1">
    <property type="nucleotide sequence ID" value="NZ_CP040428.1"/>
</dbReference>
<dbReference type="Gene3D" id="3.40.190.290">
    <property type="match status" value="1"/>
</dbReference>
<dbReference type="InterPro" id="IPR000847">
    <property type="entry name" value="LysR_HTH_N"/>
</dbReference>
<evidence type="ECO:0000256" key="4">
    <source>
        <dbReference type="ARBA" id="ARBA00023163"/>
    </source>
</evidence>
<dbReference type="InterPro" id="IPR005119">
    <property type="entry name" value="LysR_subst-bd"/>
</dbReference>
<keyword evidence="2" id="KW-0805">Transcription regulation</keyword>
<evidence type="ECO:0000256" key="1">
    <source>
        <dbReference type="ARBA" id="ARBA00009437"/>
    </source>
</evidence>